<organism evidence="7 8">
    <name type="scientific">Hibiscus syriacus</name>
    <name type="common">Rose of Sharon</name>
    <dbReference type="NCBI Taxonomy" id="106335"/>
    <lineage>
        <taxon>Eukaryota</taxon>
        <taxon>Viridiplantae</taxon>
        <taxon>Streptophyta</taxon>
        <taxon>Embryophyta</taxon>
        <taxon>Tracheophyta</taxon>
        <taxon>Spermatophyta</taxon>
        <taxon>Magnoliopsida</taxon>
        <taxon>eudicotyledons</taxon>
        <taxon>Gunneridae</taxon>
        <taxon>Pentapetalae</taxon>
        <taxon>rosids</taxon>
        <taxon>malvids</taxon>
        <taxon>Malvales</taxon>
        <taxon>Malvaceae</taxon>
        <taxon>Malvoideae</taxon>
        <taxon>Hibiscus</taxon>
    </lineage>
</organism>
<evidence type="ECO:0000256" key="1">
    <source>
        <dbReference type="ARBA" id="ARBA00004141"/>
    </source>
</evidence>
<evidence type="ECO:0000256" key="3">
    <source>
        <dbReference type="ARBA" id="ARBA00022692"/>
    </source>
</evidence>
<keyword evidence="8" id="KW-1185">Reference proteome</keyword>
<feature type="transmembrane region" description="Helical" evidence="6">
    <location>
        <begin position="133"/>
        <end position="155"/>
    </location>
</feature>
<keyword evidence="4 6" id="KW-1133">Transmembrane helix</keyword>
<name>A0A6A3A6M5_HIBSY</name>
<dbReference type="PANTHER" id="PTHR23505:SF52">
    <property type="entry name" value="MAJOR FACILITATOR SUPERFAMILY PROTEIN"/>
    <property type="match status" value="1"/>
</dbReference>
<comment type="caution">
    <text evidence="7">The sequence shown here is derived from an EMBL/GenBank/DDBJ whole genome shotgun (WGS) entry which is preliminary data.</text>
</comment>
<evidence type="ECO:0000256" key="2">
    <source>
        <dbReference type="ARBA" id="ARBA00022448"/>
    </source>
</evidence>
<feature type="transmembrane region" description="Helical" evidence="6">
    <location>
        <begin position="167"/>
        <end position="190"/>
    </location>
</feature>
<dbReference type="Proteomes" id="UP000436088">
    <property type="component" value="Unassembled WGS sequence"/>
</dbReference>
<evidence type="ECO:0000256" key="6">
    <source>
        <dbReference type="SAM" id="Phobius"/>
    </source>
</evidence>
<dbReference type="AlphaFoldDB" id="A0A6A3A6M5"/>
<protein>
    <submittedName>
        <fullName evidence="7">Uncharacterized protein</fullName>
    </submittedName>
</protein>
<keyword evidence="5 6" id="KW-0472">Membrane</keyword>
<keyword evidence="2" id="KW-0813">Transport</keyword>
<evidence type="ECO:0000313" key="8">
    <source>
        <dbReference type="Proteomes" id="UP000436088"/>
    </source>
</evidence>
<accession>A0A6A3A6M5</accession>
<dbReference type="InterPro" id="IPR044770">
    <property type="entry name" value="MFS_spinster-like"/>
</dbReference>
<evidence type="ECO:0000313" key="7">
    <source>
        <dbReference type="EMBL" id="KAE8700010.1"/>
    </source>
</evidence>
<proteinExistence type="predicted"/>
<dbReference type="PANTHER" id="PTHR23505">
    <property type="entry name" value="SPINSTER"/>
    <property type="match status" value="1"/>
</dbReference>
<gene>
    <name evidence="7" type="ORF">F3Y22_tig00110569pilonHSYRG00302</name>
</gene>
<evidence type="ECO:0000256" key="5">
    <source>
        <dbReference type="ARBA" id="ARBA00023136"/>
    </source>
</evidence>
<dbReference type="GO" id="GO:0016020">
    <property type="term" value="C:membrane"/>
    <property type="evidence" value="ECO:0007669"/>
    <property type="project" value="UniProtKB-SubCell"/>
</dbReference>
<reference evidence="7" key="1">
    <citation type="submission" date="2019-09" db="EMBL/GenBank/DDBJ databases">
        <title>Draft genome information of white flower Hibiscus syriacus.</title>
        <authorList>
            <person name="Kim Y.-M."/>
        </authorList>
    </citation>
    <scope>NUCLEOTIDE SEQUENCE [LARGE SCALE GENOMIC DNA]</scope>
    <source>
        <strain evidence="7">YM2019G1</strain>
    </source>
</reference>
<dbReference type="EMBL" id="VEPZ02001033">
    <property type="protein sequence ID" value="KAE8700010.1"/>
    <property type="molecule type" value="Genomic_DNA"/>
</dbReference>
<comment type="subcellular location">
    <subcellularLocation>
        <location evidence="1">Membrane</location>
        <topology evidence="1">Multi-pass membrane protein</topology>
    </subcellularLocation>
</comment>
<sequence length="311" mass="34656">MKPEALTLVLVNLAAIMERADETVPPAACLAMHHNRDHVISLGAFLFAAATFLVAISTTFHQRFEWGWPAIVIPALESIVADSTHDSNHGDTRLEICIPSGLDNKRRSRSFSSQVKDMINEAKSAMRIPTFQIIVAQGVLGAFPWSALSFAPMWLELIGFSHETTATIMTLFMISTSSAILMAAVLLLALPDDPSTAVNMAWFFSSWHCSCPGTVQQPTRLYMAIGIPMVLCCSIYSFLYCTYPRDWQRARMQALIEAKMQELEKDNTPSNSKESEIRVTDAEYMNNNGRGELCSIDFDNNEEKSLLNHQI</sequence>
<keyword evidence="3 6" id="KW-0812">Transmembrane</keyword>
<feature type="transmembrane region" description="Helical" evidence="6">
    <location>
        <begin position="39"/>
        <end position="60"/>
    </location>
</feature>
<feature type="transmembrane region" description="Helical" evidence="6">
    <location>
        <begin position="221"/>
        <end position="243"/>
    </location>
</feature>
<evidence type="ECO:0000256" key="4">
    <source>
        <dbReference type="ARBA" id="ARBA00022989"/>
    </source>
</evidence>